<gene>
    <name evidence="1" type="ORF">UFOVP175_25</name>
</gene>
<evidence type="ECO:0000313" key="1">
    <source>
        <dbReference type="EMBL" id="CAB5194838.1"/>
    </source>
</evidence>
<proteinExistence type="predicted"/>
<name>A0A6J7WC86_9CAUD</name>
<organism evidence="1">
    <name type="scientific">uncultured Caudovirales phage</name>
    <dbReference type="NCBI Taxonomy" id="2100421"/>
    <lineage>
        <taxon>Viruses</taxon>
        <taxon>Duplodnaviria</taxon>
        <taxon>Heunggongvirae</taxon>
        <taxon>Uroviricota</taxon>
        <taxon>Caudoviricetes</taxon>
        <taxon>Peduoviridae</taxon>
        <taxon>Maltschvirus</taxon>
        <taxon>Maltschvirus maltsch</taxon>
    </lineage>
</organism>
<sequence>MTEKQIAARKRVKQMYSMYSKLDEAKKEGAKRKARAYQIDNREQYALLHRNYYRIKAGIPLDAPVMSPAECAANARKFQRQNKESK</sequence>
<reference evidence="1" key="1">
    <citation type="submission" date="2020-05" db="EMBL/GenBank/DDBJ databases">
        <authorList>
            <person name="Chiriac C."/>
            <person name="Salcher M."/>
            <person name="Ghai R."/>
            <person name="Kavagutti S V."/>
        </authorList>
    </citation>
    <scope>NUCLEOTIDE SEQUENCE</scope>
</reference>
<dbReference type="EMBL" id="LR798221">
    <property type="protein sequence ID" value="CAB5194838.1"/>
    <property type="molecule type" value="Genomic_DNA"/>
</dbReference>
<accession>A0A6J7WC86</accession>
<protein>
    <submittedName>
        <fullName evidence="1">Uncharacterized protein</fullName>
    </submittedName>
</protein>